<reference evidence="3 4" key="1">
    <citation type="submission" date="2018-10" db="EMBL/GenBank/DDBJ databases">
        <title>Cohnella sp. M2MS4P-1, whole genome shotgun sequence.</title>
        <authorList>
            <person name="Tuo L."/>
        </authorList>
    </citation>
    <scope>NUCLEOTIDE SEQUENCE [LARGE SCALE GENOMIC DNA]</scope>
    <source>
        <strain evidence="3 4">M2MS4P-1</strain>
    </source>
</reference>
<keyword evidence="1" id="KW-0812">Transmembrane</keyword>
<protein>
    <submittedName>
        <fullName evidence="3">Glycerophosphodiester phosphodiesterase</fullName>
    </submittedName>
</protein>
<keyword evidence="1" id="KW-0472">Membrane</keyword>
<evidence type="ECO:0000259" key="2">
    <source>
        <dbReference type="Pfam" id="PF03009"/>
    </source>
</evidence>
<dbReference type="InterPro" id="IPR017946">
    <property type="entry name" value="PLC-like_Pdiesterase_TIM-brl"/>
</dbReference>
<dbReference type="SUPFAM" id="SSF51695">
    <property type="entry name" value="PLC-like phosphodiesterases"/>
    <property type="match status" value="1"/>
</dbReference>
<name>A0A494XR82_9BACL</name>
<accession>A0A494XR82</accession>
<dbReference type="AlphaFoldDB" id="A0A494XR82"/>
<evidence type="ECO:0000313" key="3">
    <source>
        <dbReference type="EMBL" id="RKP51346.1"/>
    </source>
</evidence>
<dbReference type="InterPro" id="IPR030395">
    <property type="entry name" value="GP_PDE_dom"/>
</dbReference>
<sequence length="323" mass="36626">MRRGMAIMIAMAILFGIGMIESGNRAATAKENGDWRDQRLIAHAMGAIEGAKYTNSYEAFMSSYDKGYRLFEVDLVLTSDGQLAARHDWKMDFQFGLAEKVGTALTLSQFKGDLILNKYRPLSFADIVGLMHRYPDIYVITDTKETDPEKTSRQFEHMVREANKIDSAILDRIVPEIYTPDMYEAVMRVYPFPRKIYSLYLSNPSSANVISFVKDKDFSAVAMPIYRSLLDPTLVPRLNGMGVKSYVHSVDNRVLMILLKWIGVYGFYTDLEASPARLLEGLKTANEEARIVMLGIGISLVGYGILRMKRRTPRKKIMAKAER</sequence>
<proteinExistence type="predicted"/>
<gene>
    <name evidence="3" type="ORF">D7Z26_16225</name>
</gene>
<keyword evidence="1" id="KW-1133">Transmembrane helix</keyword>
<keyword evidence="4" id="KW-1185">Reference proteome</keyword>
<dbReference type="Proteomes" id="UP000282076">
    <property type="component" value="Unassembled WGS sequence"/>
</dbReference>
<feature type="transmembrane region" description="Helical" evidence="1">
    <location>
        <begin position="289"/>
        <end position="306"/>
    </location>
</feature>
<organism evidence="3 4">
    <name type="scientific">Cohnella endophytica</name>
    <dbReference type="NCBI Taxonomy" id="2419778"/>
    <lineage>
        <taxon>Bacteria</taxon>
        <taxon>Bacillati</taxon>
        <taxon>Bacillota</taxon>
        <taxon>Bacilli</taxon>
        <taxon>Bacillales</taxon>
        <taxon>Paenibacillaceae</taxon>
        <taxon>Cohnella</taxon>
    </lineage>
</organism>
<evidence type="ECO:0000256" key="1">
    <source>
        <dbReference type="SAM" id="Phobius"/>
    </source>
</evidence>
<comment type="caution">
    <text evidence="3">The sequence shown here is derived from an EMBL/GenBank/DDBJ whole genome shotgun (WGS) entry which is preliminary data.</text>
</comment>
<dbReference type="GO" id="GO:0008081">
    <property type="term" value="F:phosphoric diester hydrolase activity"/>
    <property type="evidence" value="ECO:0007669"/>
    <property type="project" value="InterPro"/>
</dbReference>
<dbReference type="GO" id="GO:0006629">
    <property type="term" value="P:lipid metabolic process"/>
    <property type="evidence" value="ECO:0007669"/>
    <property type="project" value="InterPro"/>
</dbReference>
<feature type="domain" description="GP-PDE" evidence="2">
    <location>
        <begin position="52"/>
        <end position="270"/>
    </location>
</feature>
<dbReference type="CDD" id="cd08583">
    <property type="entry name" value="PI-PLCc_GDPD_SF_unchar1"/>
    <property type="match status" value="1"/>
</dbReference>
<dbReference type="Pfam" id="PF03009">
    <property type="entry name" value="GDPD"/>
    <property type="match status" value="1"/>
</dbReference>
<dbReference type="EMBL" id="RBZM01000007">
    <property type="protein sequence ID" value="RKP51346.1"/>
    <property type="molecule type" value="Genomic_DNA"/>
</dbReference>
<evidence type="ECO:0000313" key="4">
    <source>
        <dbReference type="Proteomes" id="UP000282076"/>
    </source>
</evidence>
<dbReference type="Gene3D" id="3.20.20.190">
    <property type="entry name" value="Phosphatidylinositol (PI) phosphodiesterase"/>
    <property type="match status" value="1"/>
</dbReference>